<dbReference type="InterPro" id="IPR036756">
    <property type="entry name" value="H/ACA_rnp_Nop10_sf"/>
</dbReference>
<dbReference type="GO" id="GO:0001522">
    <property type="term" value="P:pseudouridine synthesis"/>
    <property type="evidence" value="ECO:0007669"/>
    <property type="project" value="InterPro"/>
</dbReference>
<dbReference type="Gene3D" id="2.20.28.40">
    <property type="entry name" value="H/ACA ribonucleoprotein complex, subunit Nop10"/>
    <property type="match status" value="1"/>
</dbReference>
<dbReference type="InterPro" id="IPR008271">
    <property type="entry name" value="Ser/Thr_kinase_AS"/>
</dbReference>
<dbReference type="InterPro" id="IPR050339">
    <property type="entry name" value="CC_SR_Kinase"/>
</dbReference>
<evidence type="ECO:0000256" key="17">
    <source>
        <dbReference type="PROSITE-ProRule" id="PRU10141"/>
    </source>
</evidence>
<dbReference type="GO" id="GO:0030515">
    <property type="term" value="F:snoRNA binding"/>
    <property type="evidence" value="ECO:0007669"/>
    <property type="project" value="InterPro"/>
</dbReference>
<dbReference type="InterPro" id="IPR000719">
    <property type="entry name" value="Prot_kinase_dom"/>
</dbReference>
<comment type="catalytic activity">
    <reaction evidence="14">
        <text>L-seryl-[protein] + ATP = O-phospho-L-seryl-[protein] + ADP + H(+)</text>
        <dbReference type="Rhea" id="RHEA:17989"/>
        <dbReference type="Rhea" id="RHEA-COMP:9863"/>
        <dbReference type="Rhea" id="RHEA-COMP:11604"/>
        <dbReference type="ChEBI" id="CHEBI:15378"/>
        <dbReference type="ChEBI" id="CHEBI:29999"/>
        <dbReference type="ChEBI" id="CHEBI:30616"/>
        <dbReference type="ChEBI" id="CHEBI:83421"/>
        <dbReference type="ChEBI" id="CHEBI:456216"/>
        <dbReference type="EC" id="2.7.11.1"/>
    </reaction>
</comment>
<sequence length="1640" mass="189492">MFLMYYIDIDTNQRVYTLAKTDPYDKPTLSAHPARFSPDDKFSKYRIKLKKRFVPLIYNFTTFLYELRLQAKTEYTSLIIKHQKFDYNFNERSSSSNKKASIQSFQGSQTSMSIQPTNNSQENIIVEIETLKSIYPTFEEITEENELKCVKLQIRLFPRQTQTSFIAKSDDVNALTVFEIPRDFPIHPVKVYFEEFAKLPWEKTETLRKKIVEFSTRKIQESTVISVSVYVLQIATEIEEGLYHAKHSKLNIWTENRFEKNTNGKLEFINGIDQASRNDTPKPVDSRLLSRTHEIVQVKMKQQGWSRYLARTEQGDLRIIDNFIIDLENNLEQQKGKIHQPFDPEIFRQPLQRLKENQFRVLKNLSHENICSYTDFQFQCTSTQLRIEWIRVYNEAIYLCDLVGRSDEYQLLNLNLLPFQLHKIVTGLHELHECELYHGNLSLSTLCLDQSGGIILLDYFLPSAVFHELTNAGLSTFDSYPFAKNTQTKYEDLNVLGCLTAKIFQNKHELSKDFDENSTIENCPLPLVRFIRKCLQARGEYVNTCGILKLFFQARNTPTCLYDMHGNTSSPRAYTNGYGDSASSGQCDGRSRFSSDVYSGLSRLVGDFKDLGEIGKGGYGRVIKALHKIDQRIYAIKVIKLPPNSEHNNLRQACKREVKMLSQLDHENVVRYYQAWFDVDSSYDETESESESESGSNESNRSSELFTSRDFSQRHRNRRLTPITTRNDNNTASSDVVSFRDGVSSEHSNTLPVINSKSLILTRRGSSLASRCLVDVSIEESVVEEKRDRSSSHSEPTESSEDEQYYSNPVNNILCLQMEYCESDTIEQLISENLYQKEEEVLRLFREMMEGLNYIHNKNLIHRDLKPANIFVDSEKHVKIGDFGLAMSVGVESNGINCVAGTMHYLAPELLKGKVKYTQKVDIYSIGLIFFEMNCPPFGTISEKINVFSQLKEKIYPKDFQYSITDLPCQIITQMLSRDPNKRPAAKEIIMKLPPKLADASFQEALRKVLEKPDSTRFRNVLNTIFTQKSLVESKMNIPSNMEAAQTMYDSFVSKHSIFDRIYELMAKHGAIQIDLPNFYNRSLIQRPVFEAIHMLSDQGSVLSMPFDLRVPFTAFIARNNIEHDMKTFCIGKIYRQNNFDATTVNSVMSTNTNFSLAPQGPEERFEMICDIISPPTYNCLVEAEILLVTMDILLTFEAFNNDSFCIYLSHSKLLDALLEQYEMNESERRNILQILLKHGPSSSPITKRKNSAKGFTKLKDLCQAYTHGSGLCRSLVRNYEMSTFEQEFLKENPNLKDNLNFQTALKDIKLLLKHLKGIPNQFSLSISPGVINYLNTEGLLFQVSLTSNSESTNSSYPCNDDILLATGMMHQNLIAKFRNSKQYPKHAFGVRIDLQECIDREKNIVSQTNFDCVVVPFDSDSNTISDSFSIVKDLWKRQKLRCEVLKYAEYENKSDRFWEKDRIPLIICVENRRGSKKSRLKLKMFDLKESKFIEYEVLQENICDEVTKFFEKHEKSRLNLPQNRIQFQVISNKRSVIGLEEQTVEKLKTVTQKFENFDTIHIIATDLDTKALLGFIYDLHMKTESAKLTCLGNDNRQNRIINEMKKFIDNISKNQTTTKRLLILYSLTDEKHHIIDCLN</sequence>
<evidence type="ECO:0000259" key="20">
    <source>
        <dbReference type="PROSITE" id="PS50908"/>
    </source>
</evidence>
<feature type="region of interest" description="Disordered" evidence="18">
    <location>
        <begin position="783"/>
        <end position="804"/>
    </location>
</feature>
<dbReference type="Pfam" id="PF00069">
    <property type="entry name" value="Pkinase"/>
    <property type="match status" value="2"/>
</dbReference>
<dbReference type="InterPro" id="IPR011009">
    <property type="entry name" value="Kinase-like_dom_sf"/>
</dbReference>
<feature type="binding site" evidence="16 17">
    <location>
        <position position="637"/>
    </location>
    <ligand>
        <name>ATP</name>
        <dbReference type="ChEBI" id="CHEBI:30616"/>
    </ligand>
</feature>
<name>A0AAV7K939_9METZ</name>
<dbReference type="PROSITE" id="PS00107">
    <property type="entry name" value="PROTEIN_KINASE_ATP"/>
    <property type="match status" value="1"/>
</dbReference>
<dbReference type="InterPro" id="IPR045864">
    <property type="entry name" value="aa-tRNA-synth_II/BPL/LPL"/>
</dbReference>
<gene>
    <name evidence="21" type="ORF">LOD99_26</name>
</gene>
<dbReference type="EMBL" id="JAKMXF010000111">
    <property type="protein sequence ID" value="KAI6657278.1"/>
    <property type="molecule type" value="Genomic_DNA"/>
</dbReference>
<keyword evidence="21" id="KW-0396">Initiation factor</keyword>
<protein>
    <recommendedName>
        <fullName evidence="2">non-specific serine/threonine protein kinase</fullName>
        <ecNumber evidence="2">2.7.11.1</ecNumber>
    </recommendedName>
    <alternativeName>
        <fullName evidence="11">Nucleolar protein 10</fullName>
    </alternativeName>
</protein>
<keyword evidence="5" id="KW-0698">rRNA processing</keyword>
<evidence type="ECO:0000256" key="10">
    <source>
        <dbReference type="ARBA" id="ARBA00023274"/>
    </source>
</evidence>
<dbReference type="PROSITE" id="PS50011">
    <property type="entry name" value="PROTEIN_KINASE_DOM"/>
    <property type="match status" value="1"/>
</dbReference>
<keyword evidence="3" id="KW-0690">Ribosome biogenesis</keyword>
<dbReference type="GO" id="GO:0003743">
    <property type="term" value="F:translation initiation factor activity"/>
    <property type="evidence" value="ECO:0007669"/>
    <property type="project" value="UniProtKB-KW"/>
</dbReference>
<dbReference type="GO" id="GO:0005634">
    <property type="term" value="C:nucleus"/>
    <property type="evidence" value="ECO:0007669"/>
    <property type="project" value="TreeGrafter"/>
</dbReference>
<dbReference type="SMART" id="SM00220">
    <property type="entry name" value="S_TKc"/>
    <property type="match status" value="1"/>
</dbReference>
<evidence type="ECO:0000256" key="3">
    <source>
        <dbReference type="ARBA" id="ARBA00022517"/>
    </source>
</evidence>
<feature type="compositionally biased region" description="Low complexity" evidence="18">
    <location>
        <begin position="693"/>
        <end position="704"/>
    </location>
</feature>
<dbReference type="Gene3D" id="3.30.200.20">
    <property type="entry name" value="Phosphorylase Kinase, domain 1"/>
    <property type="match status" value="1"/>
</dbReference>
<feature type="binding site" evidence="16">
    <location>
        <begin position="614"/>
        <end position="622"/>
    </location>
    <ligand>
        <name>ATP</name>
        <dbReference type="ChEBI" id="CHEBI:30616"/>
    </ligand>
</feature>
<dbReference type="SUPFAM" id="SSF56112">
    <property type="entry name" value="Protein kinase-like (PK-like)"/>
    <property type="match status" value="2"/>
</dbReference>
<evidence type="ECO:0000256" key="6">
    <source>
        <dbReference type="ARBA" id="ARBA00022679"/>
    </source>
</evidence>
<comment type="similarity">
    <text evidence="1">Belongs to the NOP10 family.</text>
</comment>
<feature type="domain" description="RWD" evidence="20">
    <location>
        <begin position="126"/>
        <end position="238"/>
    </location>
</feature>
<evidence type="ECO:0000313" key="21">
    <source>
        <dbReference type="EMBL" id="KAI6657278.1"/>
    </source>
</evidence>
<keyword evidence="4" id="KW-0723">Serine/threonine-protein kinase</keyword>
<keyword evidence="6" id="KW-0808">Transferase</keyword>
<feature type="compositionally biased region" description="Basic and acidic residues" evidence="18">
    <location>
        <begin position="783"/>
        <end position="796"/>
    </location>
</feature>
<dbReference type="GO" id="GO:0000077">
    <property type="term" value="P:DNA damage checkpoint signaling"/>
    <property type="evidence" value="ECO:0007669"/>
    <property type="project" value="InterPro"/>
</dbReference>
<keyword evidence="10" id="KW-0687">Ribonucleoprotein</keyword>
<feature type="active site" description="Proton acceptor" evidence="15">
    <location>
        <position position="864"/>
    </location>
</feature>
<feature type="domain" description="Protein kinase" evidence="19">
    <location>
        <begin position="608"/>
        <end position="997"/>
    </location>
</feature>
<evidence type="ECO:0000256" key="12">
    <source>
        <dbReference type="ARBA" id="ARBA00037982"/>
    </source>
</evidence>
<keyword evidence="7 16" id="KW-0547">Nucleotide-binding</keyword>
<dbReference type="GO" id="GO:0005829">
    <property type="term" value="C:cytosol"/>
    <property type="evidence" value="ECO:0007669"/>
    <property type="project" value="TreeGrafter"/>
</dbReference>
<dbReference type="GO" id="GO:0006364">
    <property type="term" value="P:rRNA processing"/>
    <property type="evidence" value="ECO:0007669"/>
    <property type="project" value="UniProtKB-KW"/>
</dbReference>
<comment type="catalytic activity">
    <reaction evidence="13">
        <text>L-threonyl-[protein] + ATP = O-phospho-L-threonyl-[protein] + ADP + H(+)</text>
        <dbReference type="Rhea" id="RHEA:46608"/>
        <dbReference type="Rhea" id="RHEA-COMP:11060"/>
        <dbReference type="Rhea" id="RHEA-COMP:11605"/>
        <dbReference type="ChEBI" id="CHEBI:15378"/>
        <dbReference type="ChEBI" id="CHEBI:30013"/>
        <dbReference type="ChEBI" id="CHEBI:30616"/>
        <dbReference type="ChEBI" id="CHEBI:61977"/>
        <dbReference type="ChEBI" id="CHEBI:456216"/>
        <dbReference type="EC" id="2.7.11.1"/>
    </reaction>
</comment>
<dbReference type="InterPro" id="IPR016135">
    <property type="entry name" value="UBQ-conjugating_enzyme/RWD"/>
</dbReference>
<dbReference type="PANTHER" id="PTHR11042:SF136">
    <property type="entry name" value="EIF-2-ALPHA KINASE GCN2"/>
    <property type="match status" value="1"/>
</dbReference>
<comment type="similarity">
    <text evidence="12">Belongs to the protein kinase superfamily. Ser/Thr protein kinase family. GCN2 subfamily.</text>
</comment>
<evidence type="ECO:0000256" key="14">
    <source>
        <dbReference type="ARBA" id="ARBA00048679"/>
    </source>
</evidence>
<keyword evidence="21" id="KW-0648">Protein biosynthesis</keyword>
<dbReference type="Gene3D" id="1.10.510.10">
    <property type="entry name" value="Transferase(Phosphotransferase) domain 1"/>
    <property type="match status" value="2"/>
</dbReference>
<evidence type="ECO:0000256" key="4">
    <source>
        <dbReference type="ARBA" id="ARBA00022527"/>
    </source>
</evidence>
<evidence type="ECO:0000256" key="5">
    <source>
        <dbReference type="ARBA" id="ARBA00022552"/>
    </source>
</evidence>
<evidence type="ECO:0000256" key="8">
    <source>
        <dbReference type="ARBA" id="ARBA00022777"/>
    </source>
</evidence>
<feature type="region of interest" description="Disordered" evidence="18">
    <location>
        <begin position="684"/>
        <end position="735"/>
    </location>
</feature>
<evidence type="ECO:0000256" key="18">
    <source>
        <dbReference type="SAM" id="MobiDB-lite"/>
    </source>
</evidence>
<proteinExistence type="inferred from homology"/>
<dbReference type="SUPFAM" id="SSF144210">
    <property type="entry name" value="Nop10-like SnoRNP"/>
    <property type="match status" value="1"/>
</dbReference>
<dbReference type="Pfam" id="PF04135">
    <property type="entry name" value="Nop10p"/>
    <property type="match status" value="1"/>
</dbReference>
<evidence type="ECO:0000256" key="1">
    <source>
        <dbReference type="ARBA" id="ARBA00009462"/>
    </source>
</evidence>
<dbReference type="InterPro" id="IPR006575">
    <property type="entry name" value="RWD_dom"/>
</dbReference>
<dbReference type="PROSITE" id="PS00108">
    <property type="entry name" value="PROTEIN_KINASE_ST"/>
    <property type="match status" value="1"/>
</dbReference>
<evidence type="ECO:0000256" key="16">
    <source>
        <dbReference type="PIRSR" id="PIRSR000660-2"/>
    </source>
</evidence>
<dbReference type="SUPFAM" id="SSF54495">
    <property type="entry name" value="UBC-like"/>
    <property type="match status" value="1"/>
</dbReference>
<dbReference type="GO" id="GO:1990625">
    <property type="term" value="P:negative regulation of cytoplasmic translational initiation in response to stress"/>
    <property type="evidence" value="ECO:0007669"/>
    <property type="project" value="TreeGrafter"/>
</dbReference>
<dbReference type="GO" id="GO:0005524">
    <property type="term" value="F:ATP binding"/>
    <property type="evidence" value="ECO:0007669"/>
    <property type="project" value="UniProtKB-UniRule"/>
</dbReference>
<dbReference type="Proteomes" id="UP001165289">
    <property type="component" value="Unassembled WGS sequence"/>
</dbReference>
<evidence type="ECO:0000256" key="13">
    <source>
        <dbReference type="ARBA" id="ARBA00047899"/>
    </source>
</evidence>
<evidence type="ECO:0000256" key="2">
    <source>
        <dbReference type="ARBA" id="ARBA00012513"/>
    </source>
</evidence>
<dbReference type="InterPro" id="IPR017441">
    <property type="entry name" value="Protein_kinase_ATP_BS"/>
</dbReference>
<feature type="compositionally biased region" description="Polar residues" evidence="18">
    <location>
        <begin position="722"/>
        <end position="735"/>
    </location>
</feature>
<evidence type="ECO:0000256" key="9">
    <source>
        <dbReference type="ARBA" id="ARBA00022840"/>
    </source>
</evidence>
<dbReference type="GO" id="GO:0004694">
    <property type="term" value="F:eukaryotic translation initiation factor 2alpha kinase activity"/>
    <property type="evidence" value="ECO:0007669"/>
    <property type="project" value="InterPro"/>
</dbReference>
<dbReference type="Gene3D" id="3.10.110.10">
    <property type="entry name" value="Ubiquitin Conjugating Enzyme"/>
    <property type="match status" value="1"/>
</dbReference>
<accession>A0AAV7K939</accession>
<dbReference type="Gene3D" id="3.30.930.10">
    <property type="entry name" value="Bira Bifunctional Protein, Domain 2"/>
    <property type="match status" value="1"/>
</dbReference>
<evidence type="ECO:0000313" key="22">
    <source>
        <dbReference type="Proteomes" id="UP001165289"/>
    </source>
</evidence>
<keyword evidence="22" id="KW-1185">Reference proteome</keyword>
<keyword evidence="8 21" id="KW-0418">Kinase</keyword>
<dbReference type="GO" id="GO:1990904">
    <property type="term" value="C:ribonucleoprotein complex"/>
    <property type="evidence" value="ECO:0007669"/>
    <property type="project" value="UniProtKB-KW"/>
</dbReference>
<dbReference type="Pfam" id="PF05773">
    <property type="entry name" value="RWD"/>
    <property type="match status" value="1"/>
</dbReference>
<evidence type="ECO:0000256" key="11">
    <source>
        <dbReference type="ARBA" id="ARBA00030185"/>
    </source>
</evidence>
<dbReference type="EC" id="2.7.11.1" evidence="2"/>
<dbReference type="SUPFAM" id="SSF55681">
    <property type="entry name" value="Class II aaRS and biotin synthetases"/>
    <property type="match status" value="1"/>
</dbReference>
<evidence type="ECO:0000259" key="19">
    <source>
        <dbReference type="PROSITE" id="PS50011"/>
    </source>
</evidence>
<dbReference type="PANTHER" id="PTHR11042">
    <property type="entry name" value="EUKARYOTIC TRANSLATION INITIATION FACTOR 2-ALPHA KINASE EIF2-ALPHA KINASE -RELATED"/>
    <property type="match status" value="1"/>
</dbReference>
<dbReference type="InterPro" id="IPR007264">
    <property type="entry name" value="H/ACA_rnp_Nop10"/>
</dbReference>
<dbReference type="PROSITE" id="PS50908">
    <property type="entry name" value="RWD"/>
    <property type="match status" value="1"/>
</dbReference>
<evidence type="ECO:0000256" key="7">
    <source>
        <dbReference type="ARBA" id="ARBA00022741"/>
    </source>
</evidence>
<evidence type="ECO:0000256" key="15">
    <source>
        <dbReference type="PIRSR" id="PIRSR000660-1"/>
    </source>
</evidence>
<reference evidence="21 22" key="1">
    <citation type="journal article" date="2023" name="BMC Biol.">
        <title>The compact genome of the sponge Oopsacas minuta (Hexactinellida) is lacking key metazoan core genes.</title>
        <authorList>
            <person name="Santini S."/>
            <person name="Schenkelaars Q."/>
            <person name="Jourda C."/>
            <person name="Duchesne M."/>
            <person name="Belahbib H."/>
            <person name="Rocher C."/>
            <person name="Selva M."/>
            <person name="Riesgo A."/>
            <person name="Vervoort M."/>
            <person name="Leys S.P."/>
            <person name="Kodjabachian L."/>
            <person name="Le Bivic A."/>
            <person name="Borchiellini C."/>
            <person name="Claverie J.M."/>
            <person name="Renard E."/>
        </authorList>
    </citation>
    <scope>NUCLEOTIDE SEQUENCE [LARGE SCALE GENOMIC DNA]</scope>
    <source>
        <strain evidence="21">SPO-2</strain>
    </source>
</reference>
<organism evidence="21 22">
    <name type="scientific">Oopsacas minuta</name>
    <dbReference type="NCBI Taxonomy" id="111878"/>
    <lineage>
        <taxon>Eukaryota</taxon>
        <taxon>Metazoa</taxon>
        <taxon>Porifera</taxon>
        <taxon>Hexactinellida</taxon>
        <taxon>Hexasterophora</taxon>
        <taxon>Lyssacinosida</taxon>
        <taxon>Leucopsacidae</taxon>
        <taxon>Oopsacas</taxon>
    </lineage>
</organism>
<keyword evidence="9 16" id="KW-0067">ATP-binding</keyword>
<comment type="caution">
    <text evidence="21">The sequence shown here is derived from an EMBL/GenBank/DDBJ whole genome shotgun (WGS) entry which is preliminary data.</text>
</comment>